<protein>
    <submittedName>
        <fullName evidence="3">Uncharacterized protein</fullName>
    </submittedName>
</protein>
<dbReference type="AlphaFoldDB" id="A0ABD2I586"/>
<comment type="similarity">
    <text evidence="1">Belongs to the universal ribosomal protein uL10 family.</text>
</comment>
<reference evidence="3 4" key="1">
    <citation type="submission" date="2024-10" db="EMBL/GenBank/DDBJ databases">
        <authorList>
            <person name="Kim D."/>
        </authorList>
    </citation>
    <scope>NUCLEOTIDE SEQUENCE [LARGE SCALE GENOMIC DNA]</scope>
    <source>
        <strain evidence="3">BH-2024</strain>
    </source>
</reference>
<proteinExistence type="inferred from homology"/>
<keyword evidence="4" id="KW-1185">Reference proteome</keyword>
<name>A0ABD2I586_9BILA</name>
<gene>
    <name evidence="3" type="ORF">niasHT_034543</name>
    <name evidence="2" type="ORF">niasHT_038521</name>
</gene>
<dbReference type="InterPro" id="IPR051742">
    <property type="entry name" value="Ribosome_Assembly_uL10"/>
</dbReference>
<accession>A0ABD2I586</accession>
<comment type="caution">
    <text evidence="3">The sequence shown here is derived from an EMBL/GenBank/DDBJ whole genome shotgun (WGS) entry which is preliminary data.</text>
</comment>
<dbReference type="EMBL" id="JBICBT010001317">
    <property type="protein sequence ID" value="KAL3073383.1"/>
    <property type="molecule type" value="Genomic_DNA"/>
</dbReference>
<dbReference type="Proteomes" id="UP001620626">
    <property type="component" value="Unassembled WGS sequence"/>
</dbReference>
<organism evidence="3 4">
    <name type="scientific">Heterodera trifolii</name>
    <dbReference type="NCBI Taxonomy" id="157864"/>
    <lineage>
        <taxon>Eukaryota</taxon>
        <taxon>Metazoa</taxon>
        <taxon>Ecdysozoa</taxon>
        <taxon>Nematoda</taxon>
        <taxon>Chromadorea</taxon>
        <taxon>Rhabditida</taxon>
        <taxon>Tylenchina</taxon>
        <taxon>Tylenchomorpha</taxon>
        <taxon>Tylenchoidea</taxon>
        <taxon>Heteroderidae</taxon>
        <taxon>Heteroderinae</taxon>
        <taxon>Heterodera</taxon>
    </lineage>
</organism>
<evidence type="ECO:0000313" key="4">
    <source>
        <dbReference type="Proteomes" id="UP001620626"/>
    </source>
</evidence>
<dbReference type="EMBL" id="JBICBT010001269">
    <property type="protein sequence ID" value="KAL3075629.1"/>
    <property type="molecule type" value="Genomic_DNA"/>
</dbReference>
<dbReference type="PANTHER" id="PTHR45841:SF1">
    <property type="entry name" value="MRNA TURNOVER PROTEIN 4 HOMOLOG"/>
    <property type="match status" value="1"/>
</dbReference>
<sequence length="166" mass="18401">MANKLHKESALLRGQSGLTFINAKTNKMKSCFNEHTETEFAKAGAVASADISLRPAQCWRNCTCTAPWNRICAIWACQHGSKMIFRRASTNISLPAGPMPGGIALARRHGTEVAKVGHGHTDGKWYNLLEEFNVCKTDEQLSADQARILKQFGQRLAQFCVRLLAR</sequence>
<dbReference type="Gene3D" id="3.30.70.1730">
    <property type="match status" value="1"/>
</dbReference>
<evidence type="ECO:0000313" key="2">
    <source>
        <dbReference type="EMBL" id="KAL3073383.1"/>
    </source>
</evidence>
<dbReference type="InterPro" id="IPR043141">
    <property type="entry name" value="Ribosomal_uL10-like_sf"/>
</dbReference>
<dbReference type="PANTHER" id="PTHR45841">
    <property type="entry name" value="MRNA TURNOVER PROTEIN 4 MRTO4"/>
    <property type="match status" value="1"/>
</dbReference>
<evidence type="ECO:0000256" key="1">
    <source>
        <dbReference type="ARBA" id="ARBA00008889"/>
    </source>
</evidence>
<evidence type="ECO:0000313" key="3">
    <source>
        <dbReference type="EMBL" id="KAL3075629.1"/>
    </source>
</evidence>